<dbReference type="Gene3D" id="3.30.700.10">
    <property type="entry name" value="Glycoprotein, Type 4 Pilin"/>
    <property type="match status" value="1"/>
</dbReference>
<proteinExistence type="predicted"/>
<reference evidence="2 3" key="1">
    <citation type="submission" date="2015-09" db="EMBL/GenBank/DDBJ databases">
        <title>Genome sequence of Oxobacter pfennigii DSM 3222.</title>
        <authorList>
            <person name="Poehlein A."/>
            <person name="Bengelsdorf F.R."/>
            <person name="Schiel-Bengelsdorf B."/>
            <person name="Duerre P."/>
            <person name="Daniel R."/>
        </authorList>
    </citation>
    <scope>NUCLEOTIDE SEQUENCE [LARGE SCALE GENOMIC DNA]</scope>
    <source>
        <strain evidence="2 3">DSM 3222</strain>
    </source>
</reference>
<dbReference type="InterPro" id="IPR012902">
    <property type="entry name" value="N_methyl_site"/>
</dbReference>
<dbReference type="OrthoDB" id="1938233at2"/>
<evidence type="ECO:0000313" key="3">
    <source>
        <dbReference type="Proteomes" id="UP000050326"/>
    </source>
</evidence>
<dbReference type="PATRIC" id="fig|36849.3.peg.1498"/>
<comment type="caution">
    <text evidence="2">The sequence shown here is derived from an EMBL/GenBank/DDBJ whole genome shotgun (WGS) entry which is preliminary data.</text>
</comment>
<name>A0A0P9AHI4_9CLOT</name>
<keyword evidence="1" id="KW-0812">Transmembrane</keyword>
<gene>
    <name evidence="2" type="ORF">OXPF_14110</name>
</gene>
<dbReference type="RefSeq" id="WP_054874483.1">
    <property type="nucleotide sequence ID" value="NZ_LKET01000028.1"/>
</dbReference>
<evidence type="ECO:0000313" key="2">
    <source>
        <dbReference type="EMBL" id="KPU44933.1"/>
    </source>
</evidence>
<organism evidence="2 3">
    <name type="scientific">Oxobacter pfennigii</name>
    <dbReference type="NCBI Taxonomy" id="36849"/>
    <lineage>
        <taxon>Bacteria</taxon>
        <taxon>Bacillati</taxon>
        <taxon>Bacillota</taxon>
        <taxon>Clostridia</taxon>
        <taxon>Eubacteriales</taxon>
        <taxon>Clostridiaceae</taxon>
        <taxon>Oxobacter</taxon>
    </lineage>
</organism>
<accession>A0A0P9AHI4</accession>
<sequence>MSKLKNKGFTLIELLYCTAILSIILIPLLNTFTLSLKNNKDAEVKSKTTDVAKSVMEYYKSNKNSGDMHISSFNKLKKVIFDIVKSSDTGSYATIYVFHNSEEDLVNSLNKYDFSIKGEGREDFEGMKNIGLRLDFDYAIKIILTVKEARIIKIDIAVWDRIQGEKSKVNLISLKGGY</sequence>
<dbReference type="Proteomes" id="UP000050326">
    <property type="component" value="Unassembled WGS sequence"/>
</dbReference>
<feature type="transmembrane region" description="Helical" evidence="1">
    <location>
        <begin position="12"/>
        <end position="29"/>
    </location>
</feature>
<dbReference type="STRING" id="36849.OXPF_14110"/>
<keyword evidence="1" id="KW-0472">Membrane</keyword>
<dbReference type="Pfam" id="PF07963">
    <property type="entry name" value="N_methyl"/>
    <property type="match status" value="1"/>
</dbReference>
<evidence type="ECO:0008006" key="4">
    <source>
        <dbReference type="Google" id="ProtNLM"/>
    </source>
</evidence>
<evidence type="ECO:0000256" key="1">
    <source>
        <dbReference type="SAM" id="Phobius"/>
    </source>
</evidence>
<dbReference type="NCBIfam" id="TIGR02532">
    <property type="entry name" value="IV_pilin_GFxxxE"/>
    <property type="match status" value="1"/>
</dbReference>
<dbReference type="AlphaFoldDB" id="A0A0P9AHI4"/>
<protein>
    <recommendedName>
        <fullName evidence="4">Prepilin-type N-terminal cleavage/methylation domain-containing protein</fullName>
    </recommendedName>
</protein>
<dbReference type="EMBL" id="LKET01000028">
    <property type="protein sequence ID" value="KPU44933.1"/>
    <property type="molecule type" value="Genomic_DNA"/>
</dbReference>
<keyword evidence="3" id="KW-1185">Reference proteome</keyword>
<keyword evidence="1" id="KW-1133">Transmembrane helix</keyword>